<dbReference type="EMBL" id="CP020559">
    <property type="protein sequence ID" value="ARE88922.1"/>
    <property type="molecule type" value="Genomic_DNA"/>
</dbReference>
<evidence type="ECO:0000313" key="2">
    <source>
        <dbReference type="EMBL" id="ARE88922.1"/>
    </source>
</evidence>
<evidence type="ECO:0000313" key="4">
    <source>
        <dbReference type="Proteomes" id="UP000192478"/>
    </source>
</evidence>
<accession>A0AAC9RNM4</accession>
<gene>
    <name evidence="1" type="ORF">BJL90_00495</name>
    <name evidence="2" type="ORF">CLFO_33280</name>
</gene>
<reference evidence="1 3" key="1">
    <citation type="submission" date="2016-10" db="EMBL/GenBank/DDBJ databases">
        <title>Complete Genome Sequence of Acetogen Clostridium formicoaceticum ATCC 27076.</title>
        <authorList>
            <person name="Bao T."/>
            <person name="Cheng C."/>
            <person name="Zhao J."/>
            <person name="Yang S.-T."/>
            <person name="Wang J."/>
            <person name="Wang M."/>
        </authorList>
    </citation>
    <scope>NUCLEOTIDE SEQUENCE [LARGE SCALE GENOMIC DNA]</scope>
    <source>
        <strain evidence="1 3">ATCC 27076</strain>
    </source>
</reference>
<dbReference type="EMBL" id="CP017603">
    <property type="protein sequence ID" value="AOY74565.1"/>
    <property type="molecule type" value="Genomic_DNA"/>
</dbReference>
<evidence type="ECO:0000313" key="3">
    <source>
        <dbReference type="Proteomes" id="UP000177894"/>
    </source>
</evidence>
<evidence type="ECO:0008006" key="5">
    <source>
        <dbReference type="Google" id="ProtNLM"/>
    </source>
</evidence>
<dbReference type="RefSeq" id="WP_070963350.1">
    <property type="nucleotide sequence ID" value="NZ_CP017603.1"/>
</dbReference>
<dbReference type="Proteomes" id="UP000177894">
    <property type="component" value="Chromosome"/>
</dbReference>
<dbReference type="InterPro" id="IPR035205">
    <property type="entry name" value="DUF5320"/>
</dbReference>
<dbReference type="Proteomes" id="UP000192478">
    <property type="component" value="Chromosome"/>
</dbReference>
<reference evidence="2 4" key="2">
    <citation type="submission" date="2017-03" db="EMBL/GenBank/DDBJ databases">
        <title>Complete sequence of Clostridium formicaceticum DSM 92.</title>
        <authorList>
            <person name="Poehlein A."/>
            <person name="Karl M."/>
            <person name="Bengelsdorf F.R."/>
            <person name="Duerre P."/>
            <person name="Daniel R."/>
        </authorList>
    </citation>
    <scope>NUCLEOTIDE SEQUENCE [LARGE SCALE GENOMIC DNA]</scope>
    <source>
        <strain evidence="2 4">DSM 92</strain>
    </source>
</reference>
<keyword evidence="3" id="KW-1185">Reference proteome</keyword>
<dbReference type="Pfam" id="PF17253">
    <property type="entry name" value="DUF5320"/>
    <property type="match status" value="1"/>
</dbReference>
<proteinExistence type="predicted"/>
<organism evidence="2 4">
    <name type="scientific">Clostridium formicaceticum</name>
    <dbReference type="NCBI Taxonomy" id="1497"/>
    <lineage>
        <taxon>Bacteria</taxon>
        <taxon>Bacillati</taxon>
        <taxon>Bacillota</taxon>
        <taxon>Clostridia</taxon>
        <taxon>Eubacteriales</taxon>
        <taxon>Clostridiaceae</taxon>
        <taxon>Clostridium</taxon>
    </lineage>
</organism>
<protein>
    <recommendedName>
        <fullName evidence="5">DUF5320 domain-containing protein</fullName>
    </recommendedName>
</protein>
<sequence>MPRRDGTGPMGVGTINEIGLGGCINASTFKYDVGLRIHHRFGFGCRRGFGRHFLNDENNLKTQKNLLLEQKELLKSRLNAIDKQLEGL</sequence>
<name>A0AAC9RNM4_9CLOT</name>
<dbReference type="KEGG" id="cfm:BJL90_00495"/>
<evidence type="ECO:0000313" key="1">
    <source>
        <dbReference type="EMBL" id="AOY74565.1"/>
    </source>
</evidence>
<dbReference type="AlphaFoldDB" id="A0AAC9RNM4"/>